<evidence type="ECO:0000256" key="6">
    <source>
        <dbReference type="ARBA" id="ARBA00023004"/>
    </source>
</evidence>
<dbReference type="EMBL" id="BJCF01000017">
    <property type="protein sequence ID" value="GCL42162.1"/>
    <property type="molecule type" value="Genomic_DNA"/>
</dbReference>
<evidence type="ECO:0000256" key="3">
    <source>
        <dbReference type="ARBA" id="ARBA00022617"/>
    </source>
</evidence>
<dbReference type="GO" id="GO:0046872">
    <property type="term" value="F:metal ion binding"/>
    <property type="evidence" value="ECO:0007669"/>
    <property type="project" value="UniProtKB-KW"/>
</dbReference>
<evidence type="ECO:0000256" key="1">
    <source>
        <dbReference type="ARBA" id="ARBA00010429"/>
    </source>
</evidence>
<dbReference type="Proteomes" id="UP000299367">
    <property type="component" value="Unassembled WGS sequence"/>
</dbReference>
<gene>
    <name evidence="10" type="ORF">NIES80_18640</name>
</gene>
<reference evidence="11" key="1">
    <citation type="submission" date="2019-02" db="EMBL/GenBank/DDBJ databases">
        <title>Draft genome sequence of Dolichospermum planctonicum NIES-80.</title>
        <authorList>
            <person name="Yamaguchi H."/>
            <person name="Suzuki S."/>
            <person name="Kawachi M."/>
        </authorList>
    </citation>
    <scope>NUCLEOTIDE SEQUENCE [LARGE SCALE GENOMIC DNA]</scope>
    <source>
        <strain evidence="11">NIES-80</strain>
    </source>
</reference>
<feature type="domain" description="Nitrite/Sulfite reductase ferredoxin-like" evidence="9">
    <location>
        <begin position="268"/>
        <end position="333"/>
    </location>
</feature>
<dbReference type="GO" id="GO:0020037">
    <property type="term" value="F:heme binding"/>
    <property type="evidence" value="ECO:0007669"/>
    <property type="project" value="InterPro"/>
</dbReference>
<dbReference type="SUPFAM" id="SSF55124">
    <property type="entry name" value="Nitrite/Sulfite reductase N-terminal domain-like"/>
    <property type="match status" value="2"/>
</dbReference>
<keyword evidence="6" id="KW-0408">Iron</keyword>
<comment type="caution">
    <text evidence="10">The sequence shown here is derived from an EMBL/GenBank/DDBJ whole genome shotgun (WGS) entry which is preliminary data.</text>
</comment>
<keyword evidence="5" id="KW-0560">Oxidoreductase</keyword>
<organism evidence="10 11">
    <name type="scientific">Dolichospermum planctonicum</name>
    <dbReference type="NCBI Taxonomy" id="136072"/>
    <lineage>
        <taxon>Bacteria</taxon>
        <taxon>Bacillati</taxon>
        <taxon>Cyanobacteriota</taxon>
        <taxon>Cyanophyceae</taxon>
        <taxon>Nostocales</taxon>
        <taxon>Aphanizomenonaceae</taxon>
        <taxon>Dolichospermum</taxon>
    </lineage>
</organism>
<dbReference type="InterPro" id="IPR036136">
    <property type="entry name" value="Nit/Sulf_reduc_fer-like_dom_sf"/>
</dbReference>
<dbReference type="InterPro" id="IPR051329">
    <property type="entry name" value="NIR_SIR_4Fe-4S"/>
</dbReference>
<evidence type="ECO:0000313" key="11">
    <source>
        <dbReference type="Proteomes" id="UP000299367"/>
    </source>
</evidence>
<dbReference type="Pfam" id="PF03460">
    <property type="entry name" value="NIR_SIR_ferr"/>
    <property type="match status" value="2"/>
</dbReference>
<dbReference type="OrthoDB" id="9803707at2"/>
<feature type="domain" description="Nitrite/sulphite reductase 4Fe-4S" evidence="8">
    <location>
        <begin position="89"/>
        <end position="238"/>
    </location>
</feature>
<dbReference type="InterPro" id="IPR012798">
    <property type="entry name" value="Cbl_synth_CobG-like"/>
</dbReference>
<dbReference type="AlphaFoldDB" id="A0A480AC87"/>
<evidence type="ECO:0000256" key="4">
    <source>
        <dbReference type="ARBA" id="ARBA00022723"/>
    </source>
</evidence>
<dbReference type="InterPro" id="IPR005117">
    <property type="entry name" value="NiRdtase/SiRdtase_haem-b_fer"/>
</dbReference>
<dbReference type="Gene3D" id="3.30.413.10">
    <property type="entry name" value="Sulfite Reductase Hemoprotein, domain 1"/>
    <property type="match status" value="2"/>
</dbReference>
<name>A0A480AC87_9CYAN</name>
<dbReference type="Pfam" id="PF01077">
    <property type="entry name" value="NIR_SIR"/>
    <property type="match status" value="1"/>
</dbReference>
<dbReference type="GO" id="GO:0051539">
    <property type="term" value="F:4 iron, 4 sulfur cluster binding"/>
    <property type="evidence" value="ECO:0007669"/>
    <property type="project" value="UniProtKB-KW"/>
</dbReference>
<dbReference type="InterPro" id="IPR045854">
    <property type="entry name" value="NO2/SO3_Rdtase_4Fe4S_sf"/>
</dbReference>
<keyword evidence="4" id="KW-0479">Metal-binding</keyword>
<keyword evidence="2" id="KW-0004">4Fe-4S</keyword>
<evidence type="ECO:0000313" key="10">
    <source>
        <dbReference type="EMBL" id="GCL42162.1"/>
    </source>
</evidence>
<dbReference type="Gene3D" id="3.90.480.10">
    <property type="entry name" value="Sulfite Reductase Hemoprotein,Domain 2"/>
    <property type="match status" value="1"/>
</dbReference>
<evidence type="ECO:0000259" key="9">
    <source>
        <dbReference type="Pfam" id="PF03460"/>
    </source>
</evidence>
<comment type="similarity">
    <text evidence="1">Belongs to the nitrite and sulfite reductase 4Fe-4S domain family.</text>
</comment>
<dbReference type="PROSITE" id="PS00365">
    <property type="entry name" value="NIR_SIR"/>
    <property type="match status" value="1"/>
</dbReference>
<dbReference type="GO" id="GO:0016491">
    <property type="term" value="F:oxidoreductase activity"/>
    <property type="evidence" value="ECO:0007669"/>
    <property type="project" value="UniProtKB-KW"/>
</dbReference>
<feature type="domain" description="Nitrite/Sulfite reductase ferredoxin-like" evidence="9">
    <location>
        <begin position="18"/>
        <end position="78"/>
    </location>
</feature>
<protein>
    <submittedName>
        <fullName evidence="10">Precorrin-3B synthase</fullName>
    </submittedName>
</protein>
<keyword evidence="7" id="KW-0411">Iron-sulfur</keyword>
<evidence type="ECO:0000256" key="5">
    <source>
        <dbReference type="ARBA" id="ARBA00023002"/>
    </source>
</evidence>
<dbReference type="RefSeq" id="WP_137907809.1">
    <property type="nucleotide sequence ID" value="NZ_BJCF01000017.1"/>
</dbReference>
<sequence length="488" mass="54690">MQFPLTACPGLFYNTLAQDGFLCRLRIPGGMINSQQFEAIADISDHYGGGYIDITNRANIQIREIKQGINIQVLEKLQALGLASTNASVDHIRNIMTNPTAGIDTQELIDTRPLVKAWEKYITAHSHLSQLSAKFSVCFDGGGKISLKDRPNDIILAAELINSNIHWRLYLSYGEKGEPAKDTGILLKPVETIAVLAALAETYLKHIDINNRCKPRLREIINHITIEKYLHQVKEELEPNTFNFEFNLEKPSLCVSASLREKNLIGIHSQKQSGLYYIGIVLPLGRLETYQIRGLANLAKRYGDDNIRLTPWQNLILSDIPQNQIIEVEKEITNLDLNYSPTDIKSFLVACSGKRGCAAAATETKDDALDLAKYLENLMILDCSVNIHFSGCSKSCAQHTQADITLLGVAGGNFPGYQIYVLGHLLYEYVTLAKVPMIIQQILAVYQQQRLSLQESFSQFIDRQKHQLNQLFSKSSPNSTVTILKYHV</sequence>
<evidence type="ECO:0000256" key="7">
    <source>
        <dbReference type="ARBA" id="ARBA00023014"/>
    </source>
</evidence>
<dbReference type="PANTHER" id="PTHR32439">
    <property type="entry name" value="FERREDOXIN--NITRITE REDUCTASE, CHLOROPLASTIC"/>
    <property type="match status" value="1"/>
</dbReference>
<dbReference type="NCBIfam" id="TIGR02435">
    <property type="entry name" value="CobG"/>
    <property type="match status" value="1"/>
</dbReference>
<accession>A0A480AC87</accession>
<dbReference type="PANTHER" id="PTHR32439:SF0">
    <property type="entry name" value="FERREDOXIN--NITRITE REDUCTASE, CHLOROPLASTIC"/>
    <property type="match status" value="1"/>
</dbReference>
<evidence type="ECO:0000259" key="8">
    <source>
        <dbReference type="Pfam" id="PF01077"/>
    </source>
</evidence>
<evidence type="ECO:0000256" key="2">
    <source>
        <dbReference type="ARBA" id="ARBA00022485"/>
    </source>
</evidence>
<keyword evidence="3" id="KW-0349">Heme</keyword>
<dbReference type="InterPro" id="IPR006066">
    <property type="entry name" value="NO2/SO3_Rdtase_FeS/sirohaem_BS"/>
</dbReference>
<dbReference type="InterPro" id="IPR006067">
    <property type="entry name" value="NO2/SO3_Rdtase_4Fe4S_dom"/>
</dbReference>
<dbReference type="SUPFAM" id="SSF56014">
    <property type="entry name" value="Nitrite and sulphite reductase 4Fe-4S domain-like"/>
    <property type="match status" value="2"/>
</dbReference>
<proteinExistence type="inferred from homology"/>